<dbReference type="InterPro" id="IPR056798">
    <property type="entry name" value="ADH_Fe_C"/>
</dbReference>
<evidence type="ECO:0000313" key="3">
    <source>
        <dbReference type="Proteomes" id="UP001174691"/>
    </source>
</evidence>
<dbReference type="InterPro" id="IPR039697">
    <property type="entry name" value="Alcohol_dehydrogenase_Fe"/>
</dbReference>
<proteinExistence type="predicted"/>
<keyword evidence="3" id="KW-1185">Reference proteome</keyword>
<dbReference type="PANTHER" id="PTHR11496">
    <property type="entry name" value="ALCOHOL DEHYDROGENASE"/>
    <property type="match status" value="1"/>
</dbReference>
<protein>
    <submittedName>
        <fullName evidence="2">Iron-containing alcohol dehydrogenase</fullName>
    </submittedName>
</protein>
<gene>
    <name evidence="2" type="ORF">NKR19_g5311</name>
</gene>
<evidence type="ECO:0000259" key="1">
    <source>
        <dbReference type="Pfam" id="PF25137"/>
    </source>
</evidence>
<comment type="caution">
    <text evidence="2">The sequence shown here is derived from an EMBL/GenBank/DDBJ whole genome shotgun (WGS) entry which is preliminary data.</text>
</comment>
<accession>A0AA38VGV7</accession>
<feature type="domain" description="Fe-containing alcohol dehydrogenase-like C-terminal" evidence="1">
    <location>
        <begin position="43"/>
        <end position="230"/>
    </location>
</feature>
<dbReference type="GO" id="GO:0004022">
    <property type="term" value="F:alcohol dehydrogenase (NAD+) activity"/>
    <property type="evidence" value="ECO:0007669"/>
    <property type="project" value="TreeGrafter"/>
</dbReference>
<name>A0AA38VGV7_9PEZI</name>
<evidence type="ECO:0000313" key="2">
    <source>
        <dbReference type="EMBL" id="KAJ9150499.1"/>
    </source>
</evidence>
<reference evidence="2" key="1">
    <citation type="submission" date="2022-07" db="EMBL/GenBank/DDBJ databases">
        <title>Fungi with potential for degradation of polypropylene.</title>
        <authorList>
            <person name="Gostincar C."/>
        </authorList>
    </citation>
    <scope>NUCLEOTIDE SEQUENCE</scope>
    <source>
        <strain evidence="2">EXF-13287</strain>
    </source>
</reference>
<dbReference type="PANTHER" id="PTHR11496:SF102">
    <property type="entry name" value="ALCOHOL DEHYDROGENASE 4"/>
    <property type="match status" value="1"/>
</dbReference>
<dbReference type="EMBL" id="JANBVN010000071">
    <property type="protein sequence ID" value="KAJ9150499.1"/>
    <property type="molecule type" value="Genomic_DNA"/>
</dbReference>
<dbReference type="SUPFAM" id="SSF56796">
    <property type="entry name" value="Dehydroquinate synthase-like"/>
    <property type="match status" value="1"/>
</dbReference>
<dbReference type="Gene3D" id="1.20.1090.10">
    <property type="entry name" value="Dehydroquinate synthase-like - alpha domain"/>
    <property type="match status" value="1"/>
</dbReference>
<dbReference type="AlphaFoldDB" id="A0AA38VGV7"/>
<dbReference type="Proteomes" id="UP001174691">
    <property type="component" value="Unassembled WGS sequence"/>
</dbReference>
<sequence length="239" mass="25908">MTAILGELKDGKKVAVTDQKLLPSTVIYDVTLTMELPKQLTSVSGLNAMAHSIEALYARDANPVTSLIALESIKCLSESLPQVSEDPSSREARSSVLYGAFLAGMAVASTGIALQHKLAHTVAGCCNLSHAETHAILLPHTVAYNLPSLGSDVIDRLGKALLGQPGLLALDIVLALDDIRQRLEIPCALKDLGMKEDDIERTAHVSMEKQYWNPRPLEKEKIKELIRRAWAGDVPRADL</sequence>
<dbReference type="Pfam" id="PF25137">
    <property type="entry name" value="ADH_Fe_C"/>
    <property type="match status" value="1"/>
</dbReference>
<organism evidence="2 3">
    <name type="scientific">Coniochaeta hoffmannii</name>
    <dbReference type="NCBI Taxonomy" id="91930"/>
    <lineage>
        <taxon>Eukaryota</taxon>
        <taxon>Fungi</taxon>
        <taxon>Dikarya</taxon>
        <taxon>Ascomycota</taxon>
        <taxon>Pezizomycotina</taxon>
        <taxon>Sordariomycetes</taxon>
        <taxon>Sordariomycetidae</taxon>
        <taxon>Coniochaetales</taxon>
        <taxon>Coniochaetaceae</taxon>
        <taxon>Coniochaeta</taxon>
    </lineage>
</organism>